<feature type="non-terminal residue" evidence="2">
    <location>
        <position position="1"/>
    </location>
</feature>
<dbReference type="AlphaFoldDB" id="A0A4Y2ACC6"/>
<feature type="region of interest" description="Disordered" evidence="1">
    <location>
        <begin position="1"/>
        <end position="34"/>
    </location>
</feature>
<protein>
    <recommendedName>
        <fullName evidence="4">H15 domain-containing protein</fullName>
    </recommendedName>
</protein>
<proteinExistence type="predicted"/>
<comment type="caution">
    <text evidence="2">The sequence shown here is derived from an EMBL/GenBank/DDBJ whole genome shotgun (WGS) entry which is preliminary data.</text>
</comment>
<name>A0A4Y2ACC6_ARAVE</name>
<dbReference type="Proteomes" id="UP000499080">
    <property type="component" value="Unassembled WGS sequence"/>
</dbReference>
<keyword evidence="3" id="KW-1185">Reference proteome</keyword>
<evidence type="ECO:0008006" key="4">
    <source>
        <dbReference type="Google" id="ProtNLM"/>
    </source>
</evidence>
<gene>
    <name evidence="2" type="ORF">AVEN_41764_1</name>
</gene>
<accession>A0A4Y2ACC6</accession>
<reference evidence="2 3" key="1">
    <citation type="journal article" date="2019" name="Sci. Rep.">
        <title>Orb-weaving spider Araneus ventricosus genome elucidates the spidroin gene catalogue.</title>
        <authorList>
            <person name="Kono N."/>
            <person name="Nakamura H."/>
            <person name="Ohtoshi R."/>
            <person name="Moran D.A.P."/>
            <person name="Shinohara A."/>
            <person name="Yoshida Y."/>
            <person name="Fujiwara M."/>
            <person name="Mori M."/>
            <person name="Tomita M."/>
            <person name="Arakawa K."/>
        </authorList>
    </citation>
    <scope>NUCLEOTIDE SEQUENCE [LARGE SCALE GENOMIC DNA]</scope>
</reference>
<evidence type="ECO:0000256" key="1">
    <source>
        <dbReference type="SAM" id="MobiDB-lite"/>
    </source>
</evidence>
<sequence>SYSGDNVTEREESNKKITGSQTSKRSLTADHFDGRDSKKLKIPASSYNNVASTSTSPNIFDCVVMGVETLNNGNGTNILDLISFVRNRVNPADDKKFSITVSKSLKAAISGGFVTFFRGKFIPGRSRP</sequence>
<feature type="compositionally biased region" description="Polar residues" evidence="1">
    <location>
        <begin position="16"/>
        <end position="26"/>
    </location>
</feature>
<dbReference type="EMBL" id="BGPR01000012">
    <property type="protein sequence ID" value="GBL77340.1"/>
    <property type="molecule type" value="Genomic_DNA"/>
</dbReference>
<evidence type="ECO:0000313" key="3">
    <source>
        <dbReference type="Proteomes" id="UP000499080"/>
    </source>
</evidence>
<dbReference type="OrthoDB" id="6437869at2759"/>
<organism evidence="2 3">
    <name type="scientific">Araneus ventricosus</name>
    <name type="common">Orbweaver spider</name>
    <name type="synonym">Epeira ventricosa</name>
    <dbReference type="NCBI Taxonomy" id="182803"/>
    <lineage>
        <taxon>Eukaryota</taxon>
        <taxon>Metazoa</taxon>
        <taxon>Ecdysozoa</taxon>
        <taxon>Arthropoda</taxon>
        <taxon>Chelicerata</taxon>
        <taxon>Arachnida</taxon>
        <taxon>Araneae</taxon>
        <taxon>Araneomorphae</taxon>
        <taxon>Entelegynae</taxon>
        <taxon>Araneoidea</taxon>
        <taxon>Araneidae</taxon>
        <taxon>Araneus</taxon>
    </lineage>
</organism>
<evidence type="ECO:0000313" key="2">
    <source>
        <dbReference type="EMBL" id="GBL77340.1"/>
    </source>
</evidence>